<dbReference type="PANTHER" id="PTHR23501">
    <property type="entry name" value="MAJOR FACILITATOR SUPERFAMILY"/>
    <property type="match status" value="1"/>
</dbReference>
<accession>A0A089ZUN9</accession>
<comment type="subcellular location">
    <subcellularLocation>
        <location evidence="1">Endomembrane system</location>
        <topology evidence="1">Multi-pass membrane protein</topology>
    </subcellularLocation>
</comment>
<evidence type="ECO:0000256" key="5">
    <source>
        <dbReference type="ARBA" id="ARBA00023136"/>
    </source>
</evidence>
<feature type="transmembrane region" description="Helical" evidence="7">
    <location>
        <begin position="196"/>
        <end position="213"/>
    </location>
</feature>
<dbReference type="Pfam" id="PF07690">
    <property type="entry name" value="MFS_1"/>
    <property type="match status" value="1"/>
</dbReference>
<dbReference type="Gene3D" id="1.20.1250.20">
    <property type="entry name" value="MFS general substrate transporter like domains"/>
    <property type="match status" value="1"/>
</dbReference>
<reference evidence="10" key="2">
    <citation type="submission" date="2014-09" db="EMBL/GenBank/DDBJ databases">
        <authorList>
            <person name="Bishop-Lilly K.A."/>
            <person name="Broomall S.M."/>
            <person name="Chain P.S."/>
            <person name="Chertkov O."/>
            <person name="Coyne S.R."/>
            <person name="Daligault H.E."/>
            <person name="Davenport K.W."/>
            <person name="Erkkila T."/>
            <person name="Frey K.G."/>
            <person name="Gibbons H.S."/>
            <person name="Gu W."/>
            <person name="Jaissle J."/>
            <person name="Johnson S.L."/>
            <person name="Koroleva G.I."/>
            <person name="Ladner J.T."/>
            <person name="Lo C.-C."/>
            <person name="Minogue T.D."/>
            <person name="Munk C."/>
            <person name="Palacios G.F."/>
            <person name="Redden C.L."/>
            <person name="Rosenzweig C.N."/>
            <person name="Scholz M.B."/>
            <person name="Teshima H."/>
            <person name="Xu Y."/>
        </authorList>
    </citation>
    <scope>NUCLEOTIDE SEQUENCE</scope>
    <source>
        <strain evidence="10">Mb9</strain>
    </source>
</reference>
<feature type="transmembrane region" description="Helical" evidence="7">
    <location>
        <begin position="334"/>
        <end position="353"/>
    </location>
</feature>
<evidence type="ECO:0000313" key="11">
    <source>
        <dbReference type="Proteomes" id="UP000029661"/>
    </source>
</evidence>
<reference evidence="9" key="1">
    <citation type="submission" date="2013-12" db="EMBL/GenBank/DDBJ databases">
        <title>The complete genome sequence of Methanobacterium sp. BRM9.</title>
        <authorList>
            <consortium name="Pastoral Greenhouse Gas Research Consortium"/>
            <person name="Kelly W.J."/>
            <person name="Leahy S.C."/>
            <person name="Perry R."/>
            <person name="Li D."/>
            <person name="Altermann E."/>
            <person name="Lambie S.C."/>
            <person name="Attwood G.T."/>
        </authorList>
    </citation>
    <scope>NUCLEOTIDE SEQUENCE [LARGE SCALE GENOMIC DNA]</scope>
    <source>
        <strain evidence="9">BRM9</strain>
    </source>
</reference>
<evidence type="ECO:0000256" key="4">
    <source>
        <dbReference type="ARBA" id="ARBA00022989"/>
    </source>
</evidence>
<dbReference type="PROSITE" id="PS50850">
    <property type="entry name" value="MFS"/>
    <property type="match status" value="1"/>
</dbReference>
<dbReference type="SUPFAM" id="SSF103473">
    <property type="entry name" value="MFS general substrate transporter"/>
    <property type="match status" value="1"/>
</dbReference>
<dbReference type="EMBL" id="LN734822">
    <property type="protein sequence ID" value="CEL23805.1"/>
    <property type="molecule type" value="Genomic_DNA"/>
</dbReference>
<dbReference type="PRINTS" id="PR01036">
    <property type="entry name" value="TCRTETB"/>
</dbReference>
<feature type="transmembrane region" description="Helical" evidence="7">
    <location>
        <begin position="258"/>
        <end position="275"/>
    </location>
</feature>
<keyword evidence="2" id="KW-0813">Transport</keyword>
<dbReference type="Proteomes" id="UP000062768">
    <property type="component" value="Chromosome I"/>
</dbReference>
<dbReference type="KEGG" id="mfc:BRM9_0185"/>
<feature type="transmembrane region" description="Helical" evidence="7">
    <location>
        <begin position="384"/>
        <end position="407"/>
    </location>
</feature>
<evidence type="ECO:0000313" key="12">
    <source>
        <dbReference type="Proteomes" id="UP000062768"/>
    </source>
</evidence>
<dbReference type="InterPro" id="IPR011701">
    <property type="entry name" value="MFS"/>
</dbReference>
<feature type="transmembrane region" description="Helical" evidence="7">
    <location>
        <begin position="77"/>
        <end position="96"/>
    </location>
</feature>
<keyword evidence="12" id="KW-1185">Reference proteome</keyword>
<dbReference type="GO" id="GO:0022857">
    <property type="term" value="F:transmembrane transporter activity"/>
    <property type="evidence" value="ECO:0007669"/>
    <property type="project" value="InterPro"/>
</dbReference>
<feature type="transmembrane region" description="Helical" evidence="7">
    <location>
        <begin position="108"/>
        <end position="127"/>
    </location>
</feature>
<dbReference type="InterPro" id="IPR020846">
    <property type="entry name" value="MFS_dom"/>
</dbReference>
<feature type="transmembrane region" description="Helical" evidence="7">
    <location>
        <begin position="360"/>
        <end position="378"/>
    </location>
</feature>
<feature type="transmembrane region" description="Helical" evidence="7">
    <location>
        <begin position="166"/>
        <end position="190"/>
    </location>
</feature>
<dbReference type="PROSITE" id="PS00216">
    <property type="entry name" value="SUGAR_TRANSPORT_1"/>
    <property type="match status" value="1"/>
</dbReference>
<dbReference type="EMBL" id="CP006933">
    <property type="protein sequence ID" value="AIS31014.1"/>
    <property type="molecule type" value="Genomic_DNA"/>
</dbReference>
<keyword evidence="3 7" id="KW-0812">Transmembrane</keyword>
<feature type="transmembrane region" description="Helical" evidence="7">
    <location>
        <begin position="225"/>
        <end position="246"/>
    </location>
</feature>
<sequence length="497" mass="52772">MGKILCVNSQGFNFVMKGDKMSENTNEIIENKKSLGSSTIFVMIVLALGVFMTAMDAYIFVPALPTIIADLQTSLNWATWTLTTYMLFMTAIMALAGKLSDVFGRKKLYIIGVTTFVIGSVTASLSWDIYSLIASMGLQGIGAGIVLPSALSSMNDSAPENQRGKTMGVLMAMSSIATIVGPNIGGFLIQNFGWRTVFYINIPLGIMAVLLAFKFKETYGNQDQHIDYIGSALLVGTIASMLLGIIGLESAPFTDVSVFPLIIAAAVLFIALIAYEKRVSEPILDIDVLKKPKILSLNFAILLSGIGTFMAFTYVPTFAQTVLNLNVQDSGTVLTPLSVAVCITAILGGVLLDKFGSKRMLLLGSPLLIAGLFGLTYFVTDSTGLAICLAVIGVGVGFTWSAFQLLMMSFMPKEEEATGVGILNTFKGVGSTVAPVIGACFLVSATSRMGNLSQSFSNLFLFGAVTSIIALVLVIIVIITDKVGPTKLGESEVVTGK</sequence>
<feature type="domain" description="Major facilitator superfamily (MFS) profile" evidence="8">
    <location>
        <begin position="42"/>
        <end position="482"/>
    </location>
</feature>
<dbReference type="InterPro" id="IPR005829">
    <property type="entry name" value="Sugar_transporter_CS"/>
</dbReference>
<keyword evidence="4 7" id="KW-1133">Transmembrane helix</keyword>
<feature type="transmembrane region" description="Helical" evidence="7">
    <location>
        <begin position="428"/>
        <end position="447"/>
    </location>
</feature>
<evidence type="ECO:0000256" key="7">
    <source>
        <dbReference type="SAM" id="Phobius"/>
    </source>
</evidence>
<name>A0A089ZUN9_METFO</name>
<feature type="transmembrane region" description="Helical" evidence="7">
    <location>
        <begin position="40"/>
        <end position="61"/>
    </location>
</feature>
<feature type="transmembrane region" description="Helical" evidence="7">
    <location>
        <begin position="133"/>
        <end position="154"/>
    </location>
</feature>
<dbReference type="PATRIC" id="fig|2162.10.peg.157"/>
<evidence type="ECO:0000256" key="1">
    <source>
        <dbReference type="ARBA" id="ARBA00004127"/>
    </source>
</evidence>
<feature type="transmembrane region" description="Helical" evidence="7">
    <location>
        <begin position="295"/>
        <end position="314"/>
    </location>
</feature>
<dbReference type="Gene3D" id="1.20.1720.10">
    <property type="entry name" value="Multidrug resistance protein D"/>
    <property type="match status" value="1"/>
</dbReference>
<proteinExistence type="predicted"/>
<keyword evidence="5 7" id="KW-0472">Membrane</keyword>
<protein>
    <recommendedName>
        <fullName evidence="6">MFS-type drug efflux transporter P55</fullName>
    </recommendedName>
</protein>
<dbReference type="GO" id="GO:0012505">
    <property type="term" value="C:endomembrane system"/>
    <property type="evidence" value="ECO:0007669"/>
    <property type="project" value="UniProtKB-SubCell"/>
</dbReference>
<dbReference type="CDD" id="cd17321">
    <property type="entry name" value="MFS_MMR_MDR_like"/>
    <property type="match status" value="1"/>
</dbReference>
<evidence type="ECO:0000256" key="2">
    <source>
        <dbReference type="ARBA" id="ARBA00022448"/>
    </source>
</evidence>
<evidence type="ECO:0000256" key="3">
    <source>
        <dbReference type="ARBA" id="ARBA00022692"/>
    </source>
</evidence>
<evidence type="ECO:0000256" key="6">
    <source>
        <dbReference type="ARBA" id="ARBA00044273"/>
    </source>
</evidence>
<dbReference type="InterPro" id="IPR036259">
    <property type="entry name" value="MFS_trans_sf"/>
</dbReference>
<evidence type="ECO:0000313" key="10">
    <source>
        <dbReference type="EMBL" id="CEL23805.1"/>
    </source>
</evidence>
<organism evidence="9 11">
    <name type="scientific">Methanobacterium formicicum</name>
    <dbReference type="NCBI Taxonomy" id="2162"/>
    <lineage>
        <taxon>Archaea</taxon>
        <taxon>Methanobacteriati</taxon>
        <taxon>Methanobacteriota</taxon>
        <taxon>Methanomada group</taxon>
        <taxon>Methanobacteria</taxon>
        <taxon>Methanobacteriales</taxon>
        <taxon>Methanobacteriaceae</taxon>
        <taxon>Methanobacterium</taxon>
    </lineage>
</organism>
<dbReference type="PANTHER" id="PTHR23501:SF191">
    <property type="entry name" value="VACUOLAR BASIC AMINO ACID TRANSPORTER 4"/>
    <property type="match status" value="1"/>
</dbReference>
<evidence type="ECO:0000259" key="8">
    <source>
        <dbReference type="PROSITE" id="PS50850"/>
    </source>
</evidence>
<dbReference type="Proteomes" id="UP000029661">
    <property type="component" value="Chromosome"/>
</dbReference>
<dbReference type="AlphaFoldDB" id="A0A089ZUN9"/>
<gene>
    <name evidence="9" type="ORF">BRM9_0185</name>
    <name evidence="10" type="ORF">MB9_0149</name>
</gene>
<dbReference type="GO" id="GO:0005886">
    <property type="term" value="C:plasma membrane"/>
    <property type="evidence" value="ECO:0007669"/>
    <property type="project" value="TreeGrafter"/>
</dbReference>
<evidence type="ECO:0000313" key="9">
    <source>
        <dbReference type="EMBL" id="AIS31014.1"/>
    </source>
</evidence>
<feature type="transmembrane region" description="Helical" evidence="7">
    <location>
        <begin position="459"/>
        <end position="479"/>
    </location>
</feature>